<organism evidence="2">
    <name type="scientific">Dunaliella tertiolecta</name>
    <name type="common">Green alga</name>
    <dbReference type="NCBI Taxonomy" id="3047"/>
    <lineage>
        <taxon>Eukaryota</taxon>
        <taxon>Viridiplantae</taxon>
        <taxon>Chlorophyta</taxon>
        <taxon>core chlorophytes</taxon>
        <taxon>Chlorophyceae</taxon>
        <taxon>CS clade</taxon>
        <taxon>Chlamydomonadales</taxon>
        <taxon>Dunaliellaceae</taxon>
        <taxon>Dunaliella</taxon>
    </lineage>
</organism>
<name>A0A7S3QV94_DUNTE</name>
<feature type="region of interest" description="Disordered" evidence="1">
    <location>
        <begin position="276"/>
        <end position="310"/>
    </location>
</feature>
<gene>
    <name evidence="2" type="ORF">DTER00134_LOCUS8930</name>
</gene>
<evidence type="ECO:0000256" key="1">
    <source>
        <dbReference type="SAM" id="MobiDB-lite"/>
    </source>
</evidence>
<proteinExistence type="predicted"/>
<protein>
    <submittedName>
        <fullName evidence="2">Uncharacterized protein</fullName>
    </submittedName>
</protein>
<sequence>MDAEAMAGLCEAVQQQVHNKMWLPVLTKQAPSSAGSQQQQETQLVDIVLRYQAVVKRSGEVVGCMPCDKTSMAWYQHMPLSTAIRSRKLQEKQHRHLEAARPDAPKPTPLASFIAPAERARYASMPPDGLVVLQVELRQQLHEAVAMSSKTSSLGANAKSTLFGGKPNQGSDKGQEEVLWAPLHAHVRPWCDEDSVYNMLSYDAQISRGVGSLQRAAGSAQGQGHEQQQQQYKNQQLKEQYEQQGGQPIKVAGGTDQGQSIEATIQQIVQQLIKATEASDQAKQQQRGPASSQVGEVSMKDDLPGGKNGK</sequence>
<reference evidence="2" key="1">
    <citation type="submission" date="2021-01" db="EMBL/GenBank/DDBJ databases">
        <authorList>
            <person name="Corre E."/>
            <person name="Pelletier E."/>
            <person name="Niang G."/>
            <person name="Scheremetjew M."/>
            <person name="Finn R."/>
            <person name="Kale V."/>
            <person name="Holt S."/>
            <person name="Cochrane G."/>
            <person name="Meng A."/>
            <person name="Brown T."/>
            <person name="Cohen L."/>
        </authorList>
    </citation>
    <scope>NUCLEOTIDE SEQUENCE</scope>
    <source>
        <strain evidence="2">CCMP1320</strain>
    </source>
</reference>
<accession>A0A7S3QV94</accession>
<dbReference type="EMBL" id="HBIP01015373">
    <property type="protein sequence ID" value="CAE0493857.1"/>
    <property type="molecule type" value="Transcribed_RNA"/>
</dbReference>
<feature type="compositionally biased region" description="Polar residues" evidence="1">
    <location>
        <begin position="278"/>
        <end position="295"/>
    </location>
</feature>
<evidence type="ECO:0000313" key="2">
    <source>
        <dbReference type="EMBL" id="CAE0493857.1"/>
    </source>
</evidence>
<feature type="compositionally biased region" description="Low complexity" evidence="1">
    <location>
        <begin position="222"/>
        <end position="235"/>
    </location>
</feature>
<feature type="region of interest" description="Disordered" evidence="1">
    <location>
        <begin position="215"/>
        <end position="235"/>
    </location>
</feature>
<dbReference type="AlphaFoldDB" id="A0A7S3QV94"/>